<proteinExistence type="predicted"/>
<dbReference type="InterPro" id="IPR027417">
    <property type="entry name" value="P-loop_NTPase"/>
</dbReference>
<dbReference type="SUPFAM" id="SSF52540">
    <property type="entry name" value="P-loop containing nucleoside triphosphate hydrolases"/>
    <property type="match status" value="1"/>
</dbReference>
<dbReference type="Gene3D" id="3.40.50.300">
    <property type="entry name" value="P-loop containing nucleotide triphosphate hydrolases"/>
    <property type="match status" value="1"/>
</dbReference>
<evidence type="ECO:0000259" key="3">
    <source>
        <dbReference type="PROSITE" id="PS50893"/>
    </source>
</evidence>
<dbReference type="InterPro" id="IPR003439">
    <property type="entry name" value="ABC_transporter-like_ATP-bd"/>
</dbReference>
<dbReference type="EMBL" id="CACRUX010000005">
    <property type="protein sequence ID" value="VYT68987.1"/>
    <property type="molecule type" value="Genomic_DNA"/>
</dbReference>
<name>A0A6N2YSK3_9FIRM</name>
<evidence type="ECO:0000313" key="4">
    <source>
        <dbReference type="EMBL" id="VYT68987.1"/>
    </source>
</evidence>
<dbReference type="Pfam" id="PF00005">
    <property type="entry name" value="ABC_tran"/>
    <property type="match status" value="1"/>
</dbReference>
<accession>A0A6N2YSK3</accession>
<gene>
    <name evidence="4" type="primary">proV</name>
    <name evidence="4" type="ORF">VRLFYP33_02450</name>
</gene>
<keyword evidence="2 4" id="KW-0067">ATP-binding</keyword>
<dbReference type="SMART" id="SM00382">
    <property type="entry name" value="AAA"/>
    <property type="match status" value="1"/>
</dbReference>
<feature type="domain" description="ABC transporter" evidence="3">
    <location>
        <begin position="4"/>
        <end position="209"/>
    </location>
</feature>
<dbReference type="GO" id="GO:0005524">
    <property type="term" value="F:ATP binding"/>
    <property type="evidence" value="ECO:0007669"/>
    <property type="project" value="UniProtKB-KW"/>
</dbReference>
<evidence type="ECO:0000256" key="1">
    <source>
        <dbReference type="ARBA" id="ARBA00022741"/>
    </source>
</evidence>
<dbReference type="PROSITE" id="PS50893">
    <property type="entry name" value="ABC_TRANSPORTER_2"/>
    <property type="match status" value="1"/>
</dbReference>
<dbReference type="GO" id="GO:0016887">
    <property type="term" value="F:ATP hydrolysis activity"/>
    <property type="evidence" value="ECO:0007669"/>
    <property type="project" value="InterPro"/>
</dbReference>
<reference evidence="4" key="1">
    <citation type="submission" date="2019-11" db="EMBL/GenBank/DDBJ databases">
        <authorList>
            <person name="Feng L."/>
        </authorList>
    </citation>
    <scope>NUCLEOTIDE SEQUENCE</scope>
    <source>
        <strain evidence="4">VrattiLFYP33</strain>
    </source>
</reference>
<organism evidence="4">
    <name type="scientific">Veillonella ratti</name>
    <dbReference type="NCBI Taxonomy" id="103892"/>
    <lineage>
        <taxon>Bacteria</taxon>
        <taxon>Bacillati</taxon>
        <taxon>Bacillota</taxon>
        <taxon>Negativicutes</taxon>
        <taxon>Veillonellales</taxon>
        <taxon>Veillonellaceae</taxon>
        <taxon>Veillonella</taxon>
    </lineage>
</organism>
<dbReference type="PANTHER" id="PTHR43423">
    <property type="entry name" value="ABC TRANSPORTER I FAMILY MEMBER 17"/>
    <property type="match status" value="1"/>
</dbReference>
<dbReference type="InterPro" id="IPR003593">
    <property type="entry name" value="AAA+_ATPase"/>
</dbReference>
<sequence>MTLITTKDLVFNNMIEYPDMTIEKGKMTFIQGASGSGKSTLFRLFNATINPSQGTIYYNKVDISTINALELRRKILLINQQVYLFDGTIADNFRQFHAYRGSTPPTETAMKEFLHIAAAPFTPEQDVARLSGGEKQRVFNAIMLSFNAEVYMWDEPSAALDSPTATTFFTRMKEYMAKHDKTTLVISHDDTLYPKFSDALIELKSRHEV</sequence>
<protein>
    <submittedName>
        <fullName evidence="4">Glycine betaine/L-proline transport ATP-binding protein ProV</fullName>
    </submittedName>
</protein>
<dbReference type="CDD" id="cd03228">
    <property type="entry name" value="ABCC_MRP_Like"/>
    <property type="match status" value="1"/>
</dbReference>
<dbReference type="PANTHER" id="PTHR43423:SF1">
    <property type="entry name" value="ABC TRANSPORTER I FAMILY MEMBER 17"/>
    <property type="match status" value="1"/>
</dbReference>
<dbReference type="AlphaFoldDB" id="A0A6N2YSK3"/>
<dbReference type="RefSeq" id="WP_021841760.1">
    <property type="nucleotide sequence ID" value="NZ_CACRUX010000005.1"/>
</dbReference>
<keyword evidence="1" id="KW-0547">Nucleotide-binding</keyword>
<evidence type="ECO:0000256" key="2">
    <source>
        <dbReference type="ARBA" id="ARBA00022840"/>
    </source>
</evidence>